<comment type="caution">
    <text evidence="1">The sequence shown here is derived from an EMBL/GenBank/DDBJ whole genome shotgun (WGS) entry which is preliminary data.</text>
</comment>
<gene>
    <name evidence="1" type="ORF">CYNAS_LOCUS19297</name>
</gene>
<keyword evidence="2" id="KW-1185">Reference proteome</keyword>
<dbReference type="Proteomes" id="UP001176961">
    <property type="component" value="Unassembled WGS sequence"/>
</dbReference>
<reference evidence="1" key="1">
    <citation type="submission" date="2023-07" db="EMBL/GenBank/DDBJ databases">
        <authorList>
            <consortium name="CYATHOMIX"/>
        </authorList>
    </citation>
    <scope>NUCLEOTIDE SEQUENCE</scope>
    <source>
        <strain evidence="1">N/A</strain>
    </source>
</reference>
<protein>
    <submittedName>
        <fullName evidence="1">Uncharacterized protein</fullName>
    </submittedName>
</protein>
<dbReference type="EMBL" id="CATQJL010000316">
    <property type="protein sequence ID" value="CAJ0607314.1"/>
    <property type="molecule type" value="Genomic_DNA"/>
</dbReference>
<organism evidence="1 2">
    <name type="scientific">Cylicocyclus nassatus</name>
    <name type="common">Nematode worm</name>
    <dbReference type="NCBI Taxonomy" id="53992"/>
    <lineage>
        <taxon>Eukaryota</taxon>
        <taxon>Metazoa</taxon>
        <taxon>Ecdysozoa</taxon>
        <taxon>Nematoda</taxon>
        <taxon>Chromadorea</taxon>
        <taxon>Rhabditida</taxon>
        <taxon>Rhabditina</taxon>
        <taxon>Rhabditomorpha</taxon>
        <taxon>Strongyloidea</taxon>
        <taxon>Strongylidae</taxon>
        <taxon>Cylicocyclus</taxon>
    </lineage>
</organism>
<sequence length="176" mass="20609">MRSYLKPNYYLSHNLTFFIIVHKLPSPDISCPAWSNFLFRLYICDNWKAATKCHLLHFCDLFSRFVAFEELLQIWIPLDPKNNRVLSSSTYLLKPSKKNTEANQSESFAYKTVDLSTAGKYHTITTAMAMTSKKEGVLGANFRPKCNIRIDSRSSSFYKYKLLSLFNFFLRFFICY</sequence>
<accession>A0AA36HAT9</accession>
<proteinExistence type="predicted"/>
<evidence type="ECO:0000313" key="1">
    <source>
        <dbReference type="EMBL" id="CAJ0607314.1"/>
    </source>
</evidence>
<evidence type="ECO:0000313" key="2">
    <source>
        <dbReference type="Proteomes" id="UP001176961"/>
    </source>
</evidence>
<dbReference type="AlphaFoldDB" id="A0AA36HAT9"/>
<name>A0AA36HAT9_CYLNA</name>